<gene>
    <name evidence="1" type="ORF">M413DRAFT_363952</name>
</gene>
<sequence>MASLCNAPETWNIESLPNELLLHITSYNCTSQSSYRTLLLLNSRFHNLVQPDYLLQVPIRLNSSSVRPFYDFIVEKGFAGYIRYLWINGTSTLCSQIAVACSNLIALACSKLILYSICAAPSITHSFPHSKLQELTVFDLCDWNFLKTRPHGAALCRQITHLRLHDKDSIGLAAPDLFPSLTHFSCMIDRTSLSLAEVLKFPRLEHIVLTTFFWKNEPADAVTQKVFMIDYRVRILYFGSNELGEFQLWCGRARKNDCIWTRRPNPRKLI</sequence>
<dbReference type="Proteomes" id="UP000053424">
    <property type="component" value="Unassembled WGS sequence"/>
</dbReference>
<accession>A0A0C2YV00</accession>
<name>A0A0C2YV00_HEBCY</name>
<protein>
    <recommendedName>
        <fullName evidence="3">F-box domain-containing protein</fullName>
    </recommendedName>
</protein>
<reference evidence="1 2" key="1">
    <citation type="submission" date="2014-04" db="EMBL/GenBank/DDBJ databases">
        <authorList>
            <consortium name="DOE Joint Genome Institute"/>
            <person name="Kuo A."/>
            <person name="Gay G."/>
            <person name="Dore J."/>
            <person name="Kohler A."/>
            <person name="Nagy L.G."/>
            <person name="Floudas D."/>
            <person name="Copeland A."/>
            <person name="Barry K.W."/>
            <person name="Cichocki N."/>
            <person name="Veneault-Fourrey C."/>
            <person name="LaButti K."/>
            <person name="Lindquist E.A."/>
            <person name="Lipzen A."/>
            <person name="Lundell T."/>
            <person name="Morin E."/>
            <person name="Murat C."/>
            <person name="Sun H."/>
            <person name="Tunlid A."/>
            <person name="Henrissat B."/>
            <person name="Grigoriev I.V."/>
            <person name="Hibbett D.S."/>
            <person name="Martin F."/>
            <person name="Nordberg H.P."/>
            <person name="Cantor M.N."/>
            <person name="Hua S.X."/>
        </authorList>
    </citation>
    <scope>NUCLEOTIDE SEQUENCE [LARGE SCALE GENOMIC DNA]</scope>
    <source>
        <strain evidence="2">h7</strain>
    </source>
</reference>
<proteinExistence type="predicted"/>
<dbReference type="OrthoDB" id="2935230at2759"/>
<evidence type="ECO:0000313" key="1">
    <source>
        <dbReference type="EMBL" id="KIM44842.1"/>
    </source>
</evidence>
<organism evidence="1 2">
    <name type="scientific">Hebeloma cylindrosporum</name>
    <dbReference type="NCBI Taxonomy" id="76867"/>
    <lineage>
        <taxon>Eukaryota</taxon>
        <taxon>Fungi</taxon>
        <taxon>Dikarya</taxon>
        <taxon>Basidiomycota</taxon>
        <taxon>Agaricomycotina</taxon>
        <taxon>Agaricomycetes</taxon>
        <taxon>Agaricomycetidae</taxon>
        <taxon>Agaricales</taxon>
        <taxon>Agaricineae</taxon>
        <taxon>Hymenogastraceae</taxon>
        <taxon>Hebeloma</taxon>
    </lineage>
</organism>
<dbReference type="EMBL" id="KN831773">
    <property type="protein sequence ID" value="KIM44842.1"/>
    <property type="molecule type" value="Genomic_DNA"/>
</dbReference>
<evidence type="ECO:0008006" key="3">
    <source>
        <dbReference type="Google" id="ProtNLM"/>
    </source>
</evidence>
<dbReference type="AlphaFoldDB" id="A0A0C2YV00"/>
<keyword evidence="2" id="KW-1185">Reference proteome</keyword>
<reference evidence="2" key="2">
    <citation type="submission" date="2015-01" db="EMBL/GenBank/DDBJ databases">
        <title>Evolutionary Origins and Diversification of the Mycorrhizal Mutualists.</title>
        <authorList>
            <consortium name="DOE Joint Genome Institute"/>
            <consortium name="Mycorrhizal Genomics Consortium"/>
            <person name="Kohler A."/>
            <person name="Kuo A."/>
            <person name="Nagy L.G."/>
            <person name="Floudas D."/>
            <person name="Copeland A."/>
            <person name="Barry K.W."/>
            <person name="Cichocki N."/>
            <person name="Veneault-Fourrey C."/>
            <person name="LaButti K."/>
            <person name="Lindquist E.A."/>
            <person name="Lipzen A."/>
            <person name="Lundell T."/>
            <person name="Morin E."/>
            <person name="Murat C."/>
            <person name="Riley R."/>
            <person name="Ohm R."/>
            <person name="Sun H."/>
            <person name="Tunlid A."/>
            <person name="Henrissat B."/>
            <person name="Grigoriev I.V."/>
            <person name="Hibbett D.S."/>
            <person name="Martin F."/>
        </authorList>
    </citation>
    <scope>NUCLEOTIDE SEQUENCE [LARGE SCALE GENOMIC DNA]</scope>
    <source>
        <strain evidence="2">h7</strain>
    </source>
</reference>
<evidence type="ECO:0000313" key="2">
    <source>
        <dbReference type="Proteomes" id="UP000053424"/>
    </source>
</evidence>
<dbReference type="HOGENOM" id="CLU_1015805_0_0_1"/>